<protein>
    <submittedName>
        <fullName evidence="2">Uncharacterized protein</fullName>
    </submittedName>
</protein>
<accession>A0AAV4WQD0</accession>
<feature type="region of interest" description="Disordered" evidence="1">
    <location>
        <begin position="70"/>
        <end position="104"/>
    </location>
</feature>
<dbReference type="Proteomes" id="UP001054837">
    <property type="component" value="Unassembled WGS sequence"/>
</dbReference>
<organism evidence="2 3">
    <name type="scientific">Caerostris darwini</name>
    <dbReference type="NCBI Taxonomy" id="1538125"/>
    <lineage>
        <taxon>Eukaryota</taxon>
        <taxon>Metazoa</taxon>
        <taxon>Ecdysozoa</taxon>
        <taxon>Arthropoda</taxon>
        <taxon>Chelicerata</taxon>
        <taxon>Arachnida</taxon>
        <taxon>Araneae</taxon>
        <taxon>Araneomorphae</taxon>
        <taxon>Entelegynae</taxon>
        <taxon>Araneoidea</taxon>
        <taxon>Araneidae</taxon>
        <taxon>Caerostris</taxon>
    </lineage>
</organism>
<reference evidence="2 3" key="1">
    <citation type="submission" date="2021-06" db="EMBL/GenBank/DDBJ databases">
        <title>Caerostris darwini draft genome.</title>
        <authorList>
            <person name="Kono N."/>
            <person name="Arakawa K."/>
        </authorList>
    </citation>
    <scope>NUCLEOTIDE SEQUENCE [LARGE SCALE GENOMIC DNA]</scope>
</reference>
<keyword evidence="3" id="KW-1185">Reference proteome</keyword>
<feature type="region of interest" description="Disordered" evidence="1">
    <location>
        <begin position="20"/>
        <end position="43"/>
    </location>
</feature>
<comment type="caution">
    <text evidence="2">The sequence shown here is derived from an EMBL/GenBank/DDBJ whole genome shotgun (WGS) entry which is preliminary data.</text>
</comment>
<sequence>MTQEEKDSIIALPHTQNGKKIRISFPNNSGNLEETQDDAKDGTLFKRPKEVHLSRVIFIVYPAKRKSEKYRTSGFLSTSHHKRFGGGVTKLQEGKTNRPPSPLL</sequence>
<name>A0AAV4WQD0_9ARAC</name>
<gene>
    <name evidence="2" type="ORF">CDAR_168791</name>
</gene>
<dbReference type="EMBL" id="BPLQ01014939">
    <property type="protein sequence ID" value="GIY84538.1"/>
    <property type="molecule type" value="Genomic_DNA"/>
</dbReference>
<evidence type="ECO:0000256" key="1">
    <source>
        <dbReference type="SAM" id="MobiDB-lite"/>
    </source>
</evidence>
<proteinExistence type="predicted"/>
<evidence type="ECO:0000313" key="3">
    <source>
        <dbReference type="Proteomes" id="UP001054837"/>
    </source>
</evidence>
<evidence type="ECO:0000313" key="2">
    <source>
        <dbReference type="EMBL" id="GIY84538.1"/>
    </source>
</evidence>
<dbReference type="AlphaFoldDB" id="A0AAV4WQD0"/>